<reference evidence="4 5" key="1">
    <citation type="journal article" date="2018" name="Science">
        <title>The opium poppy genome and morphinan production.</title>
        <authorList>
            <person name="Guo L."/>
            <person name="Winzer T."/>
            <person name="Yang X."/>
            <person name="Li Y."/>
            <person name="Ning Z."/>
            <person name="He Z."/>
            <person name="Teodor R."/>
            <person name="Lu Y."/>
            <person name="Bowser T.A."/>
            <person name="Graham I.A."/>
            <person name="Ye K."/>
        </authorList>
    </citation>
    <scope>NUCLEOTIDE SEQUENCE [LARGE SCALE GENOMIC DNA]</scope>
    <source>
        <strain evidence="5">cv. HN1</strain>
        <tissue evidence="4">Leaves</tissue>
    </source>
</reference>
<sequence length="97" mass="11109">MNVESSFAITSQTDRNNTVKLEGKDIFLENSGEGWGWPEFMPLSELHDPTKGYIVDDTCIITVEVTCWMKEEEDTTLKENDPAEVPEAKRTKIKDER</sequence>
<dbReference type="AlphaFoldDB" id="A0A4Y7KW52"/>
<accession>A0A4Y7KW52</accession>
<dbReference type="PANTHER" id="PTHR46236:SF35">
    <property type="entry name" value="MATH DOMAIN-CONTAINING PROTEIN"/>
    <property type="match status" value="1"/>
</dbReference>
<evidence type="ECO:0000256" key="2">
    <source>
        <dbReference type="SAM" id="MobiDB-lite"/>
    </source>
</evidence>
<evidence type="ECO:0000256" key="1">
    <source>
        <dbReference type="ARBA" id="ARBA00023054"/>
    </source>
</evidence>
<proteinExistence type="predicted"/>
<dbReference type="Gramene" id="RZC76145">
    <property type="protein sequence ID" value="RZC76145"/>
    <property type="gene ID" value="C5167_001891"/>
</dbReference>
<keyword evidence="1" id="KW-0175">Coiled coil</keyword>
<dbReference type="SUPFAM" id="SSF49599">
    <property type="entry name" value="TRAF domain-like"/>
    <property type="match status" value="1"/>
</dbReference>
<feature type="domain" description="MATH" evidence="3">
    <location>
        <begin position="1"/>
        <end position="65"/>
    </location>
</feature>
<dbReference type="STRING" id="3469.A0A4Y7KW52"/>
<dbReference type="Gene3D" id="2.60.210.10">
    <property type="entry name" value="Apoptosis, Tumor Necrosis Factor Receptor Associated Protein 2, Chain A"/>
    <property type="match status" value="1"/>
</dbReference>
<organism evidence="4 5">
    <name type="scientific">Papaver somniferum</name>
    <name type="common">Opium poppy</name>
    <dbReference type="NCBI Taxonomy" id="3469"/>
    <lineage>
        <taxon>Eukaryota</taxon>
        <taxon>Viridiplantae</taxon>
        <taxon>Streptophyta</taxon>
        <taxon>Embryophyta</taxon>
        <taxon>Tracheophyta</taxon>
        <taxon>Spermatophyta</taxon>
        <taxon>Magnoliopsida</taxon>
        <taxon>Ranunculales</taxon>
        <taxon>Papaveraceae</taxon>
        <taxon>Papaveroideae</taxon>
        <taxon>Papaver</taxon>
    </lineage>
</organism>
<dbReference type="Pfam" id="PF22486">
    <property type="entry name" value="MATH_2"/>
    <property type="match status" value="1"/>
</dbReference>
<dbReference type="InterPro" id="IPR050804">
    <property type="entry name" value="MCC"/>
</dbReference>
<dbReference type="CDD" id="cd00121">
    <property type="entry name" value="MATH"/>
    <property type="match status" value="1"/>
</dbReference>
<dbReference type="PROSITE" id="PS50144">
    <property type="entry name" value="MATH"/>
    <property type="match status" value="1"/>
</dbReference>
<feature type="compositionally biased region" description="Basic and acidic residues" evidence="2">
    <location>
        <begin position="75"/>
        <end position="97"/>
    </location>
</feature>
<feature type="non-terminal residue" evidence="4">
    <location>
        <position position="97"/>
    </location>
</feature>
<gene>
    <name evidence="4" type="ORF">C5167_001891</name>
</gene>
<name>A0A4Y7KW52_PAPSO</name>
<dbReference type="InterPro" id="IPR008974">
    <property type="entry name" value="TRAF-like"/>
</dbReference>
<keyword evidence="5" id="KW-1185">Reference proteome</keyword>
<dbReference type="Proteomes" id="UP000316621">
    <property type="component" value="Chromosome 9"/>
</dbReference>
<evidence type="ECO:0000259" key="3">
    <source>
        <dbReference type="PROSITE" id="PS50144"/>
    </source>
</evidence>
<evidence type="ECO:0000313" key="5">
    <source>
        <dbReference type="Proteomes" id="UP000316621"/>
    </source>
</evidence>
<evidence type="ECO:0000313" key="4">
    <source>
        <dbReference type="EMBL" id="RZC76145.1"/>
    </source>
</evidence>
<dbReference type="InterPro" id="IPR002083">
    <property type="entry name" value="MATH/TRAF_dom"/>
</dbReference>
<dbReference type="EMBL" id="CM010723">
    <property type="protein sequence ID" value="RZC76145.1"/>
    <property type="molecule type" value="Genomic_DNA"/>
</dbReference>
<feature type="region of interest" description="Disordered" evidence="2">
    <location>
        <begin position="73"/>
        <end position="97"/>
    </location>
</feature>
<protein>
    <recommendedName>
        <fullName evidence="3">MATH domain-containing protein</fullName>
    </recommendedName>
</protein>
<dbReference type="PANTHER" id="PTHR46236">
    <property type="entry name" value="TRAF-LIKE SUPERFAMILY PROTEIN"/>
    <property type="match status" value="1"/>
</dbReference>